<dbReference type="EMBL" id="FTOV01000005">
    <property type="protein sequence ID" value="SIT01848.1"/>
    <property type="molecule type" value="Genomic_DNA"/>
</dbReference>
<evidence type="ECO:0000313" key="1">
    <source>
        <dbReference type="EMBL" id="SIT01848.1"/>
    </source>
</evidence>
<dbReference type="Proteomes" id="UP000185781">
    <property type="component" value="Unassembled WGS sequence"/>
</dbReference>
<name>A0A1N7NU87_9FLAO</name>
<gene>
    <name evidence="1" type="ORF">SAMN05421785_10592</name>
</gene>
<sequence length="63" mass="7253">MTNPAFHFHNYHLLSEALLGTKKYSLKCKTKPSYHLLSEAPLRTKNTHYNAKQNLANIALEIK</sequence>
<dbReference type="AlphaFoldDB" id="A0A1N7NU87"/>
<evidence type="ECO:0000313" key="2">
    <source>
        <dbReference type="Proteomes" id="UP000185781"/>
    </source>
</evidence>
<proteinExistence type="predicted"/>
<accession>A0A1N7NU87</accession>
<reference evidence="1 2" key="1">
    <citation type="submission" date="2017-01" db="EMBL/GenBank/DDBJ databases">
        <authorList>
            <person name="Mah S.A."/>
            <person name="Swanson W.J."/>
            <person name="Moy G.W."/>
            <person name="Vacquier V.D."/>
        </authorList>
    </citation>
    <scope>NUCLEOTIDE SEQUENCE [LARGE SCALE GENOMIC DNA]</scope>
    <source>
        <strain evidence="1 2">DSM 18014</strain>
    </source>
</reference>
<protein>
    <submittedName>
        <fullName evidence="1">Uncharacterized protein</fullName>
    </submittedName>
</protein>
<organism evidence="1 2">
    <name type="scientific">Chryseobacterium gambrini</name>
    <dbReference type="NCBI Taxonomy" id="373672"/>
    <lineage>
        <taxon>Bacteria</taxon>
        <taxon>Pseudomonadati</taxon>
        <taxon>Bacteroidota</taxon>
        <taxon>Flavobacteriia</taxon>
        <taxon>Flavobacteriales</taxon>
        <taxon>Weeksellaceae</taxon>
        <taxon>Chryseobacterium group</taxon>
        <taxon>Chryseobacterium</taxon>
    </lineage>
</organism>